<comment type="subcellular location">
    <subcellularLocation>
        <location evidence="1">Cytoplasm</location>
    </subcellularLocation>
</comment>
<evidence type="ECO:0000256" key="3">
    <source>
        <dbReference type="ARBA" id="ARBA00022574"/>
    </source>
</evidence>
<accession>A0ABV0VS74</accession>
<dbReference type="InterPro" id="IPR001680">
    <property type="entry name" value="WD40_rpt"/>
</dbReference>
<dbReference type="Proteomes" id="UP001444071">
    <property type="component" value="Unassembled WGS sequence"/>
</dbReference>
<keyword evidence="2" id="KW-0963">Cytoplasm</keyword>
<evidence type="ECO:0000313" key="7">
    <source>
        <dbReference type="EMBL" id="MEQ2260071.1"/>
    </source>
</evidence>
<dbReference type="InterPro" id="IPR050687">
    <property type="entry name" value="Dynein_IC"/>
</dbReference>
<feature type="compositionally biased region" description="Basic and acidic residues" evidence="6">
    <location>
        <begin position="10"/>
        <end position="19"/>
    </location>
</feature>
<evidence type="ECO:0000313" key="8">
    <source>
        <dbReference type="Proteomes" id="UP001444071"/>
    </source>
</evidence>
<dbReference type="Pfam" id="PF00400">
    <property type="entry name" value="WD40"/>
    <property type="match status" value="1"/>
</dbReference>
<keyword evidence="3 5" id="KW-0853">WD repeat</keyword>
<comment type="caution">
    <text evidence="7">The sequence shown here is derived from an EMBL/GenBank/DDBJ whole genome shotgun (WGS) entry which is preliminary data.</text>
</comment>
<reference evidence="7 8" key="1">
    <citation type="submission" date="2021-06" db="EMBL/GenBank/DDBJ databases">
        <authorList>
            <person name="Palmer J.M."/>
        </authorList>
    </citation>
    <scope>NUCLEOTIDE SEQUENCE [LARGE SCALE GENOMIC DNA]</scope>
    <source>
        <strain evidence="7 8">XR_2019</strain>
        <tissue evidence="7">Muscle</tissue>
    </source>
</reference>
<dbReference type="InterPro" id="IPR036322">
    <property type="entry name" value="WD40_repeat_dom_sf"/>
</dbReference>
<dbReference type="SUPFAM" id="SSF50978">
    <property type="entry name" value="WD40 repeat-like"/>
    <property type="match status" value="1"/>
</dbReference>
<evidence type="ECO:0000256" key="6">
    <source>
        <dbReference type="SAM" id="MobiDB-lite"/>
    </source>
</evidence>
<dbReference type="SMART" id="SM00320">
    <property type="entry name" value="WD40"/>
    <property type="match status" value="5"/>
</dbReference>
<evidence type="ECO:0000256" key="4">
    <source>
        <dbReference type="ARBA" id="ARBA00022737"/>
    </source>
</evidence>
<name>A0ABV0VS74_9TELE</name>
<keyword evidence="4" id="KW-0677">Repeat</keyword>
<evidence type="ECO:0000256" key="2">
    <source>
        <dbReference type="ARBA" id="ARBA00022490"/>
    </source>
</evidence>
<feature type="repeat" description="WD" evidence="5">
    <location>
        <begin position="303"/>
        <end position="350"/>
    </location>
</feature>
<feature type="non-terminal residue" evidence="7">
    <location>
        <position position="1"/>
    </location>
</feature>
<organism evidence="7 8">
    <name type="scientific">Xenotaenia resolanae</name>
    <dbReference type="NCBI Taxonomy" id="208358"/>
    <lineage>
        <taxon>Eukaryota</taxon>
        <taxon>Metazoa</taxon>
        <taxon>Chordata</taxon>
        <taxon>Craniata</taxon>
        <taxon>Vertebrata</taxon>
        <taxon>Euteleostomi</taxon>
        <taxon>Actinopterygii</taxon>
        <taxon>Neopterygii</taxon>
        <taxon>Teleostei</taxon>
        <taxon>Neoteleostei</taxon>
        <taxon>Acanthomorphata</taxon>
        <taxon>Ovalentaria</taxon>
        <taxon>Atherinomorphae</taxon>
        <taxon>Cyprinodontiformes</taxon>
        <taxon>Goodeidae</taxon>
        <taxon>Xenotaenia</taxon>
    </lineage>
</organism>
<dbReference type="Gene3D" id="2.130.10.10">
    <property type="entry name" value="YVTN repeat-like/Quinoprotein amine dehydrogenase"/>
    <property type="match status" value="1"/>
</dbReference>
<gene>
    <name evidence="7" type="primary">DYNC1I1_1</name>
    <name evidence="7" type="ORF">XENORESO_001360</name>
</gene>
<protein>
    <submittedName>
        <fullName evidence="7">Cytoplasmic dynein 1 intermediate chain 1</fullName>
    </submittedName>
</protein>
<proteinExistence type="predicted"/>
<evidence type="ECO:0000256" key="5">
    <source>
        <dbReference type="PROSITE-ProRule" id="PRU00221"/>
    </source>
</evidence>
<dbReference type="PANTHER" id="PTHR12442">
    <property type="entry name" value="DYNEIN INTERMEDIATE CHAIN"/>
    <property type="match status" value="1"/>
</dbReference>
<keyword evidence="8" id="KW-1185">Reference proteome</keyword>
<dbReference type="EMBL" id="JAHRIM010010134">
    <property type="protein sequence ID" value="MEQ2260071.1"/>
    <property type="molecule type" value="Genomic_DNA"/>
</dbReference>
<feature type="region of interest" description="Disordered" evidence="6">
    <location>
        <begin position="1"/>
        <end position="33"/>
    </location>
</feature>
<dbReference type="InterPro" id="IPR015943">
    <property type="entry name" value="WD40/YVTN_repeat-like_dom_sf"/>
</dbReference>
<dbReference type="PROSITE" id="PS50082">
    <property type="entry name" value="WD_REPEATS_2"/>
    <property type="match status" value="1"/>
</dbReference>
<sequence length="536" mass="59882">EEEEEDEEVLEAKPGPEAELRDEDDKETKDGSFPMLRELTEEERQQILHSSEFQSFFDCSIRVMERALAEDSDIFFDYSGRDLEDKEGDLGSGSSLSFSRLFYDEHWSKHRVITCLDWSPQYPELLVASYNNNEDAPHEPDGVALVWNIKFKKATPEYIFHCQSPVVSVGFAKFHPNLVVGGTYSGQIVLWDNRSHRRTPVQRTPLSAAAHTHPVYCVNVVGTQNANNLITVSTDGKMCSWSLDMLSQPQETMELVYSKSKPVAVTGMAFPTGDVNNYVVGSEEGIVYTASRHGSKAGICEIFEGHQGPVTGISCHSAVGTVDFSHLFITSSFDWTVKLWSTKHNKPLYSFEDNADYVYDVMWSPVHPAMFAAVDGMGRLDLWNLNNDTEVCGFRSQRACFLARLVPCQCACVFSVSGPVAGAQPEPHNPTPKAPFFFTHTHKIQDSLVGVSHSSRFKSDWVTSSPPGSHPATPLTFLQPLPNVQTTSETIFLPHCVPSEECTDVSETASREPQPSVHSPMQIIMKKRKLRPMVEF</sequence>
<dbReference type="PANTHER" id="PTHR12442:SF34">
    <property type="entry name" value="CYTOPLASMIC DYNEIN 1 INTERMEDIATE CHAIN 1"/>
    <property type="match status" value="1"/>
</dbReference>
<evidence type="ECO:0000256" key="1">
    <source>
        <dbReference type="ARBA" id="ARBA00004496"/>
    </source>
</evidence>